<dbReference type="InterPro" id="IPR017871">
    <property type="entry name" value="ABC_transporter-like_CS"/>
</dbReference>
<evidence type="ECO:0000256" key="6">
    <source>
        <dbReference type="ARBA" id="ARBA00022840"/>
    </source>
</evidence>
<dbReference type="FunFam" id="3.40.50.300:FF:000299">
    <property type="entry name" value="ABC transporter ATP-binding protein/permease"/>
    <property type="match status" value="1"/>
</dbReference>
<protein>
    <submittedName>
        <fullName evidence="14">ABC-type multidrug transport system fused ATPase/permease subunit</fullName>
    </submittedName>
</protein>
<dbReference type="SUPFAM" id="SSF90123">
    <property type="entry name" value="ABC transporter transmembrane region"/>
    <property type="match status" value="1"/>
</dbReference>
<dbReference type="GO" id="GO:0005524">
    <property type="term" value="F:ATP binding"/>
    <property type="evidence" value="ECO:0007669"/>
    <property type="project" value="UniProtKB-KW"/>
</dbReference>
<feature type="region of interest" description="Disordered" evidence="10">
    <location>
        <begin position="610"/>
        <end position="632"/>
    </location>
</feature>
<keyword evidence="15" id="KW-1185">Reference proteome</keyword>
<feature type="transmembrane region" description="Helical" evidence="11">
    <location>
        <begin position="87"/>
        <end position="108"/>
    </location>
</feature>
<feature type="transmembrane region" description="Helical" evidence="11">
    <location>
        <begin position="188"/>
        <end position="208"/>
    </location>
</feature>
<comment type="similarity">
    <text evidence="9">Belongs to the ABC transporter superfamily. Lipid exporter (TC 3.A.1.106) family.</text>
</comment>
<dbReference type="InterPro" id="IPR039421">
    <property type="entry name" value="Type_1_exporter"/>
</dbReference>
<dbReference type="PANTHER" id="PTHR24221:SF654">
    <property type="entry name" value="ATP-BINDING CASSETTE SUB-FAMILY B MEMBER 6"/>
    <property type="match status" value="1"/>
</dbReference>
<reference evidence="14 15" key="1">
    <citation type="journal article" date="2013" name="Stand. Genomic Sci.">
        <title>Genomic Encyclopedia of Type Strains, Phase I: The one thousand microbial genomes (KMG-I) project.</title>
        <authorList>
            <person name="Kyrpides N.C."/>
            <person name="Woyke T."/>
            <person name="Eisen J.A."/>
            <person name="Garrity G."/>
            <person name="Lilburn T.G."/>
            <person name="Beck B.J."/>
            <person name="Whitman W.B."/>
            <person name="Hugenholtz P."/>
            <person name="Klenk H.P."/>
        </authorList>
    </citation>
    <scope>NUCLEOTIDE SEQUENCE [LARGE SCALE GENOMIC DNA]</scope>
    <source>
        <strain evidence="14 15">DSM 45044</strain>
    </source>
</reference>
<dbReference type="PROSITE" id="PS00211">
    <property type="entry name" value="ABC_TRANSPORTER_1"/>
    <property type="match status" value="1"/>
</dbReference>
<keyword evidence="8 11" id="KW-0472">Membrane</keyword>
<evidence type="ECO:0000256" key="4">
    <source>
        <dbReference type="ARBA" id="ARBA00022692"/>
    </source>
</evidence>
<dbReference type="SUPFAM" id="SSF52540">
    <property type="entry name" value="P-loop containing nucleoside triphosphate hydrolases"/>
    <property type="match status" value="1"/>
</dbReference>
<feature type="domain" description="ABC transmembrane type-1" evidence="13">
    <location>
        <begin position="47"/>
        <end position="333"/>
    </location>
</feature>
<comment type="caution">
    <text evidence="14">The sequence shown here is derived from an EMBL/GenBank/DDBJ whole genome shotgun (WGS) entry which is preliminary data.</text>
</comment>
<dbReference type="PANTHER" id="PTHR24221">
    <property type="entry name" value="ATP-BINDING CASSETTE SUB-FAMILY B"/>
    <property type="match status" value="1"/>
</dbReference>
<dbReference type="InterPro" id="IPR003439">
    <property type="entry name" value="ABC_transporter-like_ATP-bd"/>
</dbReference>
<dbReference type="Pfam" id="PF00664">
    <property type="entry name" value="ABC_membrane"/>
    <property type="match status" value="1"/>
</dbReference>
<dbReference type="Gene3D" id="1.20.1560.10">
    <property type="entry name" value="ABC transporter type 1, transmembrane domain"/>
    <property type="match status" value="1"/>
</dbReference>
<evidence type="ECO:0000256" key="11">
    <source>
        <dbReference type="SAM" id="Phobius"/>
    </source>
</evidence>
<dbReference type="AlphaFoldDB" id="A0A562VBP9"/>
<evidence type="ECO:0000313" key="14">
    <source>
        <dbReference type="EMBL" id="TWJ15314.1"/>
    </source>
</evidence>
<dbReference type="Pfam" id="PF00005">
    <property type="entry name" value="ABC_tran"/>
    <property type="match status" value="1"/>
</dbReference>
<evidence type="ECO:0000256" key="9">
    <source>
        <dbReference type="ARBA" id="ARBA00061644"/>
    </source>
</evidence>
<dbReference type="Proteomes" id="UP000321617">
    <property type="component" value="Unassembled WGS sequence"/>
</dbReference>
<dbReference type="GO" id="GO:0005886">
    <property type="term" value="C:plasma membrane"/>
    <property type="evidence" value="ECO:0007669"/>
    <property type="project" value="UniProtKB-SubCell"/>
</dbReference>
<dbReference type="InterPro" id="IPR036640">
    <property type="entry name" value="ABC1_TM_sf"/>
</dbReference>
<evidence type="ECO:0000256" key="1">
    <source>
        <dbReference type="ARBA" id="ARBA00004651"/>
    </source>
</evidence>
<keyword evidence="4 11" id="KW-0812">Transmembrane</keyword>
<evidence type="ECO:0000259" key="12">
    <source>
        <dbReference type="PROSITE" id="PS50893"/>
    </source>
</evidence>
<dbReference type="GO" id="GO:0140359">
    <property type="term" value="F:ABC-type transporter activity"/>
    <property type="evidence" value="ECO:0007669"/>
    <property type="project" value="InterPro"/>
</dbReference>
<evidence type="ECO:0000256" key="7">
    <source>
        <dbReference type="ARBA" id="ARBA00022989"/>
    </source>
</evidence>
<dbReference type="PROSITE" id="PS50929">
    <property type="entry name" value="ABC_TM1F"/>
    <property type="match status" value="1"/>
</dbReference>
<evidence type="ECO:0000259" key="13">
    <source>
        <dbReference type="PROSITE" id="PS50929"/>
    </source>
</evidence>
<accession>A0A562VBP9</accession>
<keyword evidence="5" id="KW-0547">Nucleotide-binding</keyword>
<dbReference type="SMART" id="SM00382">
    <property type="entry name" value="AAA"/>
    <property type="match status" value="1"/>
</dbReference>
<evidence type="ECO:0000256" key="3">
    <source>
        <dbReference type="ARBA" id="ARBA00022475"/>
    </source>
</evidence>
<evidence type="ECO:0000256" key="5">
    <source>
        <dbReference type="ARBA" id="ARBA00022741"/>
    </source>
</evidence>
<keyword evidence="7 11" id="KW-1133">Transmembrane helix</keyword>
<dbReference type="Gene3D" id="3.40.50.300">
    <property type="entry name" value="P-loop containing nucleotide triphosphate hydrolases"/>
    <property type="match status" value="1"/>
</dbReference>
<dbReference type="EMBL" id="VLLL01000005">
    <property type="protein sequence ID" value="TWJ15314.1"/>
    <property type="molecule type" value="Genomic_DNA"/>
</dbReference>
<sequence length="632" mass="67878">MAWRCLGAALDSGRKCVDGDMPDKGVITRGLRVLAMAVRRQPRIFTVAAFGAVFHSLLMLTGAFVNAWIVDSLVVPSFRSGSVDTGVLALVVVVLLSLSLFKITGIFIRRLGAGSMQFRLQAIHRREVTRRYLSLPVAWHQKHQTGSLLSNANADVEASFVPIAPLPFAVGTLVMLATAVAALFWTDWVLAMVGLVVFPILFGFNVAYARRMSPRMTRAQQLRADVSAVGHESFDGALVVKTMGREAEETVRFNKTADQLRDSLISVGRLRGLFDPIMSSLPELGTLLVLVLGAWRLSTNAVTLEEIVRVTMLFSVLAFPIRAITWVLADLPRSVVGWERVHGVLSATGDMVYGDDRLPESTAPAALSFRGVGFSYLPDNPVLKDVTFDVPPGKTVALVGPTGSGKSTIASLATRLVDPDTGVVALDGTDVRTLDHAALADTTALVPQLAFVFDDTIRNNISLERDLGGGDATVWQALRTAQADGFVAHLENGLDTQVGERGASLSGGQRQRLTLARALAGSPRLLIMDDATSAVDPKVEAAILAALKNSTRPASVLVVAYRRATIALADEVVYVENGRVVAHGGHEQLLATVPGYANLVTAYERAEAERAAEGEFDSDEWDTTESDREVSA</sequence>
<dbReference type="InterPro" id="IPR003593">
    <property type="entry name" value="AAA+_ATPase"/>
</dbReference>
<name>A0A562VBP9_9ACTN</name>
<keyword evidence="3" id="KW-1003">Cell membrane</keyword>
<evidence type="ECO:0000313" key="15">
    <source>
        <dbReference type="Proteomes" id="UP000321617"/>
    </source>
</evidence>
<dbReference type="InterPro" id="IPR011527">
    <property type="entry name" value="ABC1_TM_dom"/>
</dbReference>
<gene>
    <name evidence="14" type="ORF">LX16_1014</name>
</gene>
<dbReference type="GO" id="GO:0016887">
    <property type="term" value="F:ATP hydrolysis activity"/>
    <property type="evidence" value="ECO:0007669"/>
    <property type="project" value="InterPro"/>
</dbReference>
<keyword evidence="2" id="KW-0813">Transport</keyword>
<evidence type="ECO:0000256" key="8">
    <source>
        <dbReference type="ARBA" id="ARBA00023136"/>
    </source>
</evidence>
<proteinExistence type="inferred from homology"/>
<feature type="compositionally biased region" description="Acidic residues" evidence="10">
    <location>
        <begin position="614"/>
        <end position="624"/>
    </location>
</feature>
<evidence type="ECO:0000256" key="2">
    <source>
        <dbReference type="ARBA" id="ARBA00022448"/>
    </source>
</evidence>
<comment type="subcellular location">
    <subcellularLocation>
        <location evidence="1">Cell membrane</location>
        <topology evidence="1">Multi-pass membrane protein</topology>
    </subcellularLocation>
</comment>
<feature type="transmembrane region" description="Helical" evidence="11">
    <location>
        <begin position="44"/>
        <end position="67"/>
    </location>
</feature>
<dbReference type="PROSITE" id="PS50893">
    <property type="entry name" value="ABC_TRANSPORTER_2"/>
    <property type="match status" value="1"/>
</dbReference>
<evidence type="ECO:0000256" key="10">
    <source>
        <dbReference type="SAM" id="MobiDB-lite"/>
    </source>
</evidence>
<feature type="transmembrane region" description="Helical" evidence="11">
    <location>
        <begin position="160"/>
        <end position="182"/>
    </location>
</feature>
<feature type="transmembrane region" description="Helical" evidence="11">
    <location>
        <begin position="307"/>
        <end position="329"/>
    </location>
</feature>
<feature type="domain" description="ABC transporter" evidence="12">
    <location>
        <begin position="367"/>
        <end position="602"/>
    </location>
</feature>
<organism evidence="14 15">
    <name type="scientific">Stackebrandtia albiflava</name>
    <dbReference type="NCBI Taxonomy" id="406432"/>
    <lineage>
        <taxon>Bacteria</taxon>
        <taxon>Bacillati</taxon>
        <taxon>Actinomycetota</taxon>
        <taxon>Actinomycetes</taxon>
        <taxon>Glycomycetales</taxon>
        <taxon>Glycomycetaceae</taxon>
        <taxon>Stackebrandtia</taxon>
    </lineage>
</organism>
<dbReference type="GO" id="GO:0034040">
    <property type="term" value="F:ATPase-coupled lipid transmembrane transporter activity"/>
    <property type="evidence" value="ECO:0007669"/>
    <property type="project" value="TreeGrafter"/>
</dbReference>
<keyword evidence="6" id="KW-0067">ATP-binding</keyword>
<dbReference type="InterPro" id="IPR027417">
    <property type="entry name" value="P-loop_NTPase"/>
</dbReference>